<dbReference type="RefSeq" id="WP_386101389.1">
    <property type="nucleotide sequence ID" value="NZ_JBHUOZ010000003.1"/>
</dbReference>
<evidence type="ECO:0000259" key="1">
    <source>
        <dbReference type="Pfam" id="PF05144"/>
    </source>
</evidence>
<dbReference type="Pfam" id="PF05144">
    <property type="entry name" value="Phage_CRI"/>
    <property type="match status" value="1"/>
</dbReference>
<name>A0ABW6AA88_9BACT</name>
<dbReference type="Proteomes" id="UP001597511">
    <property type="component" value="Unassembled WGS sequence"/>
</dbReference>
<dbReference type="InterPro" id="IPR022686">
    <property type="entry name" value="G2P_N"/>
</dbReference>
<keyword evidence="3" id="KW-1185">Reference proteome</keyword>
<evidence type="ECO:0000313" key="2">
    <source>
        <dbReference type="EMBL" id="MFD2921320.1"/>
    </source>
</evidence>
<dbReference type="EMBL" id="JBHUOZ010000003">
    <property type="protein sequence ID" value="MFD2921320.1"/>
    <property type="molecule type" value="Genomic_DNA"/>
</dbReference>
<evidence type="ECO:0000313" key="3">
    <source>
        <dbReference type="Proteomes" id="UP001597511"/>
    </source>
</evidence>
<organism evidence="2 3">
    <name type="scientific">Terrimonas rubra</name>
    <dbReference type="NCBI Taxonomy" id="1035890"/>
    <lineage>
        <taxon>Bacteria</taxon>
        <taxon>Pseudomonadati</taxon>
        <taxon>Bacteroidota</taxon>
        <taxon>Chitinophagia</taxon>
        <taxon>Chitinophagales</taxon>
        <taxon>Chitinophagaceae</taxon>
        <taxon>Terrimonas</taxon>
    </lineage>
</organism>
<comment type="caution">
    <text evidence="2">The sequence shown here is derived from an EMBL/GenBank/DDBJ whole genome shotgun (WGS) entry which is preliminary data.</text>
</comment>
<gene>
    <name evidence="2" type="ORF">ACFS6H_16455</name>
</gene>
<feature type="domain" description="Replication-associated protein G2P N-terminal" evidence="1">
    <location>
        <begin position="88"/>
        <end position="252"/>
    </location>
</feature>
<reference evidence="3" key="1">
    <citation type="journal article" date="2019" name="Int. J. Syst. Evol. Microbiol.">
        <title>The Global Catalogue of Microorganisms (GCM) 10K type strain sequencing project: providing services to taxonomists for standard genome sequencing and annotation.</title>
        <authorList>
            <consortium name="The Broad Institute Genomics Platform"/>
            <consortium name="The Broad Institute Genome Sequencing Center for Infectious Disease"/>
            <person name="Wu L."/>
            <person name="Ma J."/>
        </authorList>
    </citation>
    <scope>NUCLEOTIDE SEQUENCE [LARGE SCALE GENOMIC DNA]</scope>
    <source>
        <strain evidence="3">KCTC 23299</strain>
    </source>
</reference>
<sequence>MIDTIVLYINNINQYESIFEKFYNPTQKSNSYTTAIIDEDTGEYIESRKSTVNIYHDTNRVLPITHRNSLNIGSSHYTLTTFLNMSRNRLEFNFSIPKYIFGTNILQFIPLFDQSPFYVFTHLMAFLQKFIKDTFIVEPLKEDIEINRLDLCYNQHFLSKDDALQYLDQQKELLVKFARSSKNNYRTYDTSLMYITRRYSWKIYHKGTEFKKNDYPAIMKAGNKNNLDLMFLQNESDKILRYEMTFRNSFINYLLKYYLFSSKVAADMAIFNHHPVKRFYQRYQELSPERSFNKKNKTEIEKFVSRTKQFSLASAFDKITRHDLLIHQSNVTFDQDIFTMMYNVFWDKVRQYQLTTTVSIAQLQHKIKEVNDKVKHYKKLGIKGQKAKDSSRLVIAALLFQHMNIDHLKQYIPERTFYDLKKDMSNLGIGSNSTMLNIPQPKIDYSDYKIIFLNYIHLWHGF</sequence>
<accession>A0ABW6AA88</accession>
<proteinExistence type="predicted"/>
<protein>
    <submittedName>
        <fullName evidence="2">Phage/plasmid replication protein</fullName>
    </submittedName>
</protein>